<keyword evidence="9 11" id="KW-0472">Membrane</keyword>
<evidence type="ECO:0000256" key="1">
    <source>
        <dbReference type="ARBA" id="ARBA00004651"/>
    </source>
</evidence>
<proteinExistence type="inferred from homology"/>
<dbReference type="Proteomes" id="UP000887566">
    <property type="component" value="Unplaced"/>
</dbReference>
<organism evidence="12 13">
    <name type="scientific">Plectus sambesii</name>
    <dbReference type="NCBI Taxonomy" id="2011161"/>
    <lineage>
        <taxon>Eukaryota</taxon>
        <taxon>Metazoa</taxon>
        <taxon>Ecdysozoa</taxon>
        <taxon>Nematoda</taxon>
        <taxon>Chromadorea</taxon>
        <taxon>Plectida</taxon>
        <taxon>Plectina</taxon>
        <taxon>Plectoidea</taxon>
        <taxon>Plectidae</taxon>
        <taxon>Plectus</taxon>
    </lineage>
</organism>
<evidence type="ECO:0000256" key="8">
    <source>
        <dbReference type="ARBA" id="ARBA00023065"/>
    </source>
</evidence>
<evidence type="ECO:0000256" key="6">
    <source>
        <dbReference type="ARBA" id="ARBA00022989"/>
    </source>
</evidence>
<evidence type="ECO:0000256" key="7">
    <source>
        <dbReference type="ARBA" id="ARBA00023053"/>
    </source>
</evidence>
<feature type="transmembrane region" description="Helical" evidence="11">
    <location>
        <begin position="12"/>
        <end position="35"/>
    </location>
</feature>
<comment type="subcellular location">
    <subcellularLocation>
        <location evidence="1">Cell membrane</location>
        <topology evidence="1">Multi-pass membrane protein</topology>
    </subcellularLocation>
</comment>
<evidence type="ECO:0000256" key="10">
    <source>
        <dbReference type="ARBA" id="ARBA00023201"/>
    </source>
</evidence>
<evidence type="ECO:0000256" key="9">
    <source>
        <dbReference type="ARBA" id="ARBA00023136"/>
    </source>
</evidence>
<evidence type="ECO:0000256" key="5">
    <source>
        <dbReference type="ARBA" id="ARBA00022692"/>
    </source>
</evidence>
<dbReference type="GO" id="GO:0006814">
    <property type="term" value="P:sodium ion transport"/>
    <property type="evidence" value="ECO:0007669"/>
    <property type="project" value="UniProtKB-KW"/>
</dbReference>
<protein>
    <submittedName>
        <fullName evidence="13">Uncharacterized protein</fullName>
    </submittedName>
</protein>
<feature type="transmembrane region" description="Helical" evidence="11">
    <location>
        <begin position="70"/>
        <end position="95"/>
    </location>
</feature>
<name>A0A914VTT1_9BILA</name>
<reference evidence="13" key="1">
    <citation type="submission" date="2022-11" db="UniProtKB">
        <authorList>
            <consortium name="WormBaseParasite"/>
        </authorList>
    </citation>
    <scope>IDENTIFICATION</scope>
</reference>
<dbReference type="AlphaFoldDB" id="A0A914VTT1"/>
<keyword evidence="8" id="KW-0406">Ion transport</keyword>
<evidence type="ECO:0000256" key="2">
    <source>
        <dbReference type="ARBA" id="ARBA00006434"/>
    </source>
</evidence>
<dbReference type="InterPro" id="IPR001734">
    <property type="entry name" value="Na/solute_symporter"/>
</dbReference>
<comment type="similarity">
    <text evidence="2">Belongs to the sodium:solute symporter (SSF) (TC 2.A.21) family.</text>
</comment>
<keyword evidence="10" id="KW-0739">Sodium transport</keyword>
<keyword evidence="7" id="KW-0915">Sodium</keyword>
<keyword evidence="3" id="KW-0813">Transport</keyword>
<sequence>MPASSSIKYGFLLIDYIVLGVFLSLSVGVGVFYAIKSWRLQQVEEEKNEKSQGDKVATEDYLMGGRNMPVLPMALSLLTTFLSGIVMLGTPAEVFQRGMWIMLRKRIVKARDYLHNS</sequence>
<evidence type="ECO:0000256" key="4">
    <source>
        <dbReference type="ARBA" id="ARBA00022475"/>
    </source>
</evidence>
<evidence type="ECO:0000313" key="13">
    <source>
        <dbReference type="WBParaSite" id="PSAMB.scaffold2454size23148.g17835.t1"/>
    </source>
</evidence>
<dbReference type="PANTHER" id="PTHR42985:SF40">
    <property type="entry name" value="LD47995P-RELATED"/>
    <property type="match status" value="1"/>
</dbReference>
<dbReference type="WBParaSite" id="PSAMB.scaffold2454size23148.g17835.t1">
    <property type="protein sequence ID" value="PSAMB.scaffold2454size23148.g17835.t1"/>
    <property type="gene ID" value="PSAMB.scaffold2454size23148.g17835"/>
</dbReference>
<dbReference type="Gene3D" id="1.20.1730.10">
    <property type="entry name" value="Sodium/glucose cotransporter"/>
    <property type="match status" value="1"/>
</dbReference>
<dbReference type="PROSITE" id="PS50283">
    <property type="entry name" value="NA_SOLUT_SYMP_3"/>
    <property type="match status" value="1"/>
</dbReference>
<keyword evidence="6 11" id="KW-1133">Transmembrane helix</keyword>
<evidence type="ECO:0000256" key="11">
    <source>
        <dbReference type="SAM" id="Phobius"/>
    </source>
</evidence>
<evidence type="ECO:0000256" key="3">
    <source>
        <dbReference type="ARBA" id="ARBA00022448"/>
    </source>
</evidence>
<dbReference type="GO" id="GO:0015293">
    <property type="term" value="F:symporter activity"/>
    <property type="evidence" value="ECO:0007669"/>
    <property type="project" value="TreeGrafter"/>
</dbReference>
<evidence type="ECO:0000313" key="12">
    <source>
        <dbReference type="Proteomes" id="UP000887566"/>
    </source>
</evidence>
<keyword evidence="4" id="KW-1003">Cell membrane</keyword>
<accession>A0A914VTT1</accession>
<dbReference type="GO" id="GO:0005886">
    <property type="term" value="C:plasma membrane"/>
    <property type="evidence" value="ECO:0007669"/>
    <property type="project" value="UniProtKB-SubCell"/>
</dbReference>
<keyword evidence="5 11" id="KW-0812">Transmembrane</keyword>
<dbReference type="InterPro" id="IPR038377">
    <property type="entry name" value="Na/Glc_symporter_sf"/>
</dbReference>
<dbReference type="InterPro" id="IPR051163">
    <property type="entry name" value="Sodium:Solute_Symporter_SSF"/>
</dbReference>
<keyword evidence="12" id="KW-1185">Reference proteome</keyword>
<dbReference type="PANTHER" id="PTHR42985">
    <property type="entry name" value="SODIUM-COUPLED MONOCARBOXYLATE TRANSPORTER"/>
    <property type="match status" value="1"/>
</dbReference>